<dbReference type="AlphaFoldDB" id="A0AAV1ZNR9"/>
<reference evidence="9 10" key="1">
    <citation type="submission" date="2024-04" db="EMBL/GenBank/DDBJ databases">
        <authorList>
            <person name="Rising A."/>
            <person name="Reimegard J."/>
            <person name="Sonavane S."/>
            <person name="Akerstrom W."/>
            <person name="Nylinder S."/>
            <person name="Hedman E."/>
            <person name="Kallberg Y."/>
        </authorList>
    </citation>
    <scope>NUCLEOTIDE SEQUENCE [LARGE SCALE GENOMIC DNA]</scope>
</reference>
<dbReference type="PANTHER" id="PTHR24252:SF7">
    <property type="entry name" value="HYALIN"/>
    <property type="match status" value="1"/>
</dbReference>
<feature type="signal peptide" evidence="7">
    <location>
        <begin position="1"/>
        <end position="33"/>
    </location>
</feature>
<dbReference type="PANTHER" id="PTHR24252">
    <property type="entry name" value="ACROSIN-RELATED"/>
    <property type="match status" value="1"/>
</dbReference>
<dbReference type="Pfam" id="PF00089">
    <property type="entry name" value="Trypsin"/>
    <property type="match status" value="1"/>
</dbReference>
<evidence type="ECO:0000259" key="8">
    <source>
        <dbReference type="PROSITE" id="PS50240"/>
    </source>
</evidence>
<keyword evidence="1 5" id="KW-0645">Protease</keyword>
<dbReference type="InterPro" id="IPR001254">
    <property type="entry name" value="Trypsin_dom"/>
</dbReference>
<dbReference type="PRINTS" id="PR00722">
    <property type="entry name" value="CHYMOTRYPSIN"/>
</dbReference>
<organism evidence="9 10">
    <name type="scientific">Larinioides sclopetarius</name>
    <dbReference type="NCBI Taxonomy" id="280406"/>
    <lineage>
        <taxon>Eukaryota</taxon>
        <taxon>Metazoa</taxon>
        <taxon>Ecdysozoa</taxon>
        <taxon>Arthropoda</taxon>
        <taxon>Chelicerata</taxon>
        <taxon>Arachnida</taxon>
        <taxon>Araneae</taxon>
        <taxon>Araneomorphae</taxon>
        <taxon>Entelegynae</taxon>
        <taxon>Araneoidea</taxon>
        <taxon>Araneidae</taxon>
        <taxon>Larinioides</taxon>
    </lineage>
</organism>
<dbReference type="FunFam" id="2.40.10.10:FF:000006">
    <property type="entry name" value="Serine proteinase stubble"/>
    <property type="match status" value="1"/>
</dbReference>
<keyword evidence="2 5" id="KW-0378">Hydrolase</keyword>
<evidence type="ECO:0000256" key="4">
    <source>
        <dbReference type="ARBA" id="ARBA00023157"/>
    </source>
</evidence>
<dbReference type="InterPro" id="IPR033116">
    <property type="entry name" value="TRYPSIN_SER"/>
</dbReference>
<dbReference type="GO" id="GO:0004252">
    <property type="term" value="F:serine-type endopeptidase activity"/>
    <property type="evidence" value="ECO:0007669"/>
    <property type="project" value="InterPro"/>
</dbReference>
<dbReference type="InterPro" id="IPR018114">
    <property type="entry name" value="TRYPSIN_HIS"/>
</dbReference>
<feature type="domain" description="Peptidase S1" evidence="8">
    <location>
        <begin position="108"/>
        <end position="364"/>
    </location>
</feature>
<dbReference type="InterPro" id="IPR043504">
    <property type="entry name" value="Peptidase_S1_PA_chymotrypsin"/>
</dbReference>
<gene>
    <name evidence="9" type="ORF">LARSCL_LOCUS6903</name>
</gene>
<dbReference type="SMART" id="SM00020">
    <property type="entry name" value="Tryp_SPc"/>
    <property type="match status" value="1"/>
</dbReference>
<dbReference type="Gene3D" id="2.40.10.10">
    <property type="entry name" value="Trypsin-like serine proteases"/>
    <property type="match status" value="1"/>
</dbReference>
<dbReference type="Proteomes" id="UP001497382">
    <property type="component" value="Unassembled WGS sequence"/>
</dbReference>
<accession>A0AAV1ZNR9</accession>
<evidence type="ECO:0000256" key="3">
    <source>
        <dbReference type="ARBA" id="ARBA00022825"/>
    </source>
</evidence>
<evidence type="ECO:0000256" key="2">
    <source>
        <dbReference type="ARBA" id="ARBA00022801"/>
    </source>
</evidence>
<dbReference type="CDD" id="cd00190">
    <property type="entry name" value="Tryp_SPc"/>
    <property type="match status" value="1"/>
</dbReference>
<evidence type="ECO:0000256" key="7">
    <source>
        <dbReference type="SAM" id="SignalP"/>
    </source>
</evidence>
<keyword evidence="3 5" id="KW-0720">Serine protease</keyword>
<sequence length="367" mass="40690">MTMLGACYRPRLNMRMLCVLLGFLAGLLASTWAHPTTTTAGNLKETTTESSTKNCTADITTADTTATTESTRSPKSETEAEAHFHSFNLQTAAPKRQCGRRFARNARIVGGADTYNGEFPWAVSVRLLATHYCGGAVINEYWVLTAAHCVKRYSARYFRVRMAEDDISVDRFRPDIDIHVAEVSIHPDFGRPRRYSNDLALLKLKRPLVFDAYTQPICLPDPDQDLEGRNATAVGWGWMNEIENGSCFGFRCAFTDANLSSSAKAKRLQKVQVPVLNNTICEKWYAEVYSSYVRIYNYQICAGYKEGGKDACQGDSGGPLVMKDGDHFSIIGVVSAGVGCAREHLPGIYSRVSVFVPWIQKVTGVNY</sequence>
<dbReference type="PROSITE" id="PS00135">
    <property type="entry name" value="TRYPSIN_SER"/>
    <property type="match status" value="1"/>
</dbReference>
<dbReference type="SUPFAM" id="SSF50494">
    <property type="entry name" value="Trypsin-like serine proteases"/>
    <property type="match status" value="1"/>
</dbReference>
<keyword evidence="10" id="KW-1185">Reference proteome</keyword>
<keyword evidence="4" id="KW-1015">Disulfide bond</keyword>
<evidence type="ECO:0000256" key="1">
    <source>
        <dbReference type="ARBA" id="ARBA00022670"/>
    </source>
</evidence>
<dbReference type="GO" id="GO:0006508">
    <property type="term" value="P:proteolysis"/>
    <property type="evidence" value="ECO:0007669"/>
    <property type="project" value="UniProtKB-KW"/>
</dbReference>
<comment type="caution">
    <text evidence="9">The sequence shown here is derived from an EMBL/GenBank/DDBJ whole genome shotgun (WGS) entry which is preliminary data.</text>
</comment>
<evidence type="ECO:0000313" key="9">
    <source>
        <dbReference type="EMBL" id="CAL1273452.1"/>
    </source>
</evidence>
<evidence type="ECO:0000313" key="10">
    <source>
        <dbReference type="Proteomes" id="UP001497382"/>
    </source>
</evidence>
<dbReference type="InterPro" id="IPR001314">
    <property type="entry name" value="Peptidase_S1A"/>
</dbReference>
<dbReference type="PROSITE" id="PS00134">
    <property type="entry name" value="TRYPSIN_HIS"/>
    <property type="match status" value="1"/>
</dbReference>
<keyword evidence="7" id="KW-0732">Signal</keyword>
<proteinExistence type="predicted"/>
<feature type="region of interest" description="Disordered" evidence="6">
    <location>
        <begin position="61"/>
        <end position="80"/>
    </location>
</feature>
<dbReference type="InterPro" id="IPR009003">
    <property type="entry name" value="Peptidase_S1_PA"/>
</dbReference>
<evidence type="ECO:0000256" key="5">
    <source>
        <dbReference type="RuleBase" id="RU363034"/>
    </source>
</evidence>
<dbReference type="EMBL" id="CAXIEN010000067">
    <property type="protein sequence ID" value="CAL1273452.1"/>
    <property type="molecule type" value="Genomic_DNA"/>
</dbReference>
<feature type="chain" id="PRO_5043370966" description="Peptidase S1 domain-containing protein" evidence="7">
    <location>
        <begin position="34"/>
        <end position="367"/>
    </location>
</feature>
<dbReference type="PROSITE" id="PS50240">
    <property type="entry name" value="TRYPSIN_DOM"/>
    <property type="match status" value="1"/>
</dbReference>
<protein>
    <recommendedName>
        <fullName evidence="8">Peptidase S1 domain-containing protein</fullName>
    </recommendedName>
</protein>
<evidence type="ECO:0000256" key="6">
    <source>
        <dbReference type="SAM" id="MobiDB-lite"/>
    </source>
</evidence>
<name>A0AAV1ZNR9_9ARAC</name>